<dbReference type="PATRIC" id="fig|1423.173.peg.519"/>
<dbReference type="EMBL" id="JXBC01000001">
    <property type="protein sequence ID" value="KIU13400.1"/>
    <property type="molecule type" value="Genomic_DNA"/>
</dbReference>
<name>A0A0D1KXD1_BACIU</name>
<dbReference type="Proteomes" id="UP000032247">
    <property type="component" value="Unassembled WGS sequence"/>
</dbReference>
<evidence type="ECO:0000313" key="4">
    <source>
        <dbReference type="Proteomes" id="UP000076442"/>
    </source>
</evidence>
<dbReference type="Proteomes" id="UP000076442">
    <property type="component" value="Unassembled WGS sequence"/>
</dbReference>
<proteinExistence type="predicted"/>
<protein>
    <submittedName>
        <fullName evidence="1">Uncharacterized protein</fullName>
    </submittedName>
</protein>
<dbReference type="EMBL" id="LJZV01000006">
    <property type="protein sequence ID" value="KZD93292.1"/>
    <property type="molecule type" value="Genomic_DNA"/>
</dbReference>
<comment type="caution">
    <text evidence="1">The sequence shown here is derived from an EMBL/GenBank/DDBJ whole genome shotgun (WGS) entry which is preliminary data.</text>
</comment>
<evidence type="ECO:0000313" key="3">
    <source>
        <dbReference type="Proteomes" id="UP000032247"/>
    </source>
</evidence>
<organism evidence="1 3">
    <name type="scientific">Bacillus subtilis</name>
    <dbReference type="NCBI Taxonomy" id="1423"/>
    <lineage>
        <taxon>Bacteria</taxon>
        <taxon>Bacillati</taxon>
        <taxon>Bacillota</taxon>
        <taxon>Bacilli</taxon>
        <taxon>Bacillales</taxon>
        <taxon>Bacillaceae</taxon>
        <taxon>Bacillus</taxon>
    </lineage>
</organism>
<evidence type="ECO:0000313" key="2">
    <source>
        <dbReference type="EMBL" id="KZD93292.1"/>
    </source>
</evidence>
<reference evidence="1 3" key="1">
    <citation type="submission" date="2014-12" db="EMBL/GenBank/DDBJ databases">
        <title>Comparative genome analysis of Bacillus coagulans HM-08, Clostridium butyricum HM-68, Bacillus subtilis HM-66 and Bacillus licheniformis BL-09.</title>
        <authorList>
            <person name="Zhang H."/>
        </authorList>
    </citation>
    <scope>NUCLEOTIDE SEQUENCE [LARGE SCALE GENOMIC DNA]</scope>
    <source>
        <strain evidence="1 3">HM-66</strain>
    </source>
</reference>
<evidence type="ECO:0000313" key="1">
    <source>
        <dbReference type="EMBL" id="KIU13400.1"/>
    </source>
</evidence>
<dbReference type="AlphaFoldDB" id="A0A0D1KXD1"/>
<reference evidence="2 4" key="2">
    <citation type="submission" date="2015-09" db="EMBL/GenBank/DDBJ databases">
        <title>Spore heat resistance.</title>
        <authorList>
            <person name="Boekhorst J."/>
            <person name="Berendsen E.M."/>
            <person name="Wells-Bennik M.H."/>
            <person name="Kuipers O.P."/>
        </authorList>
    </citation>
    <scope>NUCLEOTIDE SEQUENCE [LARGE SCALE GENOMIC DNA]</scope>
    <source>
        <strain evidence="2 4">B4122</strain>
    </source>
</reference>
<sequence length="51" mass="5925">MISLLFIYLKEKLIKGFSYITENSMYTAQYTCLGLKKTGKQQYILQQGGLR</sequence>
<accession>A0A0D1KXD1</accession>
<gene>
    <name evidence="2" type="ORF">B4122_1259</name>
    <name evidence="1" type="ORF">SC09_Contig17orf00645</name>
</gene>